<protein>
    <submittedName>
        <fullName evidence="1">Uncharacterized protein</fullName>
    </submittedName>
</protein>
<dbReference type="Proteomes" id="UP001589562">
    <property type="component" value="Unassembled WGS sequence"/>
</dbReference>
<reference evidence="1 2" key="1">
    <citation type="submission" date="2024-09" db="EMBL/GenBank/DDBJ databases">
        <authorList>
            <person name="Sun Q."/>
            <person name="Mori K."/>
        </authorList>
    </citation>
    <scope>NUCLEOTIDE SEQUENCE [LARGE SCALE GENOMIC DNA]</scope>
    <source>
        <strain evidence="1 2">CECT 8365</strain>
    </source>
</reference>
<name>A0ABV5H9D0_9FLAO</name>
<dbReference type="RefSeq" id="WP_278008977.1">
    <property type="nucleotide sequence ID" value="NZ_CP121112.1"/>
</dbReference>
<organism evidence="1 2">
    <name type="scientific">Flavobacterium gyeonganense</name>
    <dbReference type="NCBI Taxonomy" id="1310418"/>
    <lineage>
        <taxon>Bacteria</taxon>
        <taxon>Pseudomonadati</taxon>
        <taxon>Bacteroidota</taxon>
        <taxon>Flavobacteriia</taxon>
        <taxon>Flavobacteriales</taxon>
        <taxon>Flavobacteriaceae</taxon>
        <taxon>Flavobacterium</taxon>
    </lineage>
</organism>
<dbReference type="EMBL" id="JBHMFE010000011">
    <property type="protein sequence ID" value="MFB9108510.1"/>
    <property type="molecule type" value="Genomic_DNA"/>
</dbReference>
<accession>A0ABV5H9D0</accession>
<proteinExistence type="predicted"/>
<keyword evidence="2" id="KW-1185">Reference proteome</keyword>
<comment type="caution">
    <text evidence="1">The sequence shown here is derived from an EMBL/GenBank/DDBJ whole genome shotgun (WGS) entry which is preliminary data.</text>
</comment>
<gene>
    <name evidence="1" type="ORF">ACFFVK_07965</name>
</gene>
<evidence type="ECO:0000313" key="1">
    <source>
        <dbReference type="EMBL" id="MFB9108510.1"/>
    </source>
</evidence>
<evidence type="ECO:0000313" key="2">
    <source>
        <dbReference type="Proteomes" id="UP001589562"/>
    </source>
</evidence>
<sequence>MRNIYDSFDHIEKRPAMYLGNDYGIIALNHFVTGFLVGGGQFYDKNLNHPDFSLFTDCLGGILKYKYESSSMNWSWLLLDKYKEDKKALDKFFSYLKQFKTADNEVVIVPNQKLTFSMQLTTKKISCGVKSVMFQNHIIVI</sequence>